<name>A0A2K4W2U9_9PSED</name>
<evidence type="ECO:0000313" key="1">
    <source>
        <dbReference type="EMBL" id="SOS30225.1"/>
    </source>
</evidence>
<proteinExistence type="predicted"/>
<evidence type="ECO:0000313" key="2">
    <source>
        <dbReference type="Proteomes" id="UP000239025"/>
    </source>
</evidence>
<protein>
    <submittedName>
        <fullName evidence="1">Uncharacterized protein</fullName>
    </submittedName>
</protein>
<organism evidence="1 2">
    <name type="scientific">Pseudomonas cerasi</name>
    <dbReference type="NCBI Taxonomy" id="1583341"/>
    <lineage>
        <taxon>Bacteria</taxon>
        <taxon>Pseudomonadati</taxon>
        <taxon>Pseudomonadota</taxon>
        <taxon>Gammaproteobacteria</taxon>
        <taxon>Pseudomonadales</taxon>
        <taxon>Pseudomonadaceae</taxon>
        <taxon>Pseudomonas</taxon>
    </lineage>
</organism>
<dbReference type="Proteomes" id="UP000239025">
    <property type="component" value="Plasmid PP2"/>
</dbReference>
<geneLocation type="plasmid" evidence="1 2">
    <name>PP2</name>
</geneLocation>
<keyword evidence="2" id="KW-1185">Reference proteome</keyword>
<keyword evidence="1" id="KW-0614">Plasmid</keyword>
<dbReference type="AlphaFoldDB" id="A0A2K4W2U9"/>
<accession>A0A2K4W2U9</accession>
<reference evidence="2" key="1">
    <citation type="submission" date="2017-11" db="EMBL/GenBank/DDBJ databases">
        <authorList>
            <person name="Blom J."/>
        </authorList>
    </citation>
    <scope>NUCLEOTIDE SEQUENCE [LARGE SCALE GENOMIC DNA]</scope>
    <source>
        <plasmid evidence="2">PP2</plasmid>
    </source>
</reference>
<dbReference type="EMBL" id="LT963397">
    <property type="protein sequence ID" value="SOS30225.1"/>
    <property type="molecule type" value="Genomic_DNA"/>
</dbReference>
<sequence>MWRVRRLSGYPPRFPVYILYPSFRPFSAWRHYCRETNVWRQTAPLLAFRP</sequence>
<gene>
    <name evidence="1" type="ORF">PL963_P200102</name>
</gene>